<evidence type="ECO:0000259" key="1">
    <source>
        <dbReference type="SMART" id="SM00507"/>
    </source>
</evidence>
<dbReference type="InterPro" id="IPR003615">
    <property type="entry name" value="HNH_nuc"/>
</dbReference>
<sequence>MNKSEEFKYHFKKRLLEEYPNKVIKGYNPDTELMTVIKNFCNLNSLDYKEEIKKLGINMVRKNTILESEIPETLLNYFPDKILTSLSEIKAAHSKLDSQLTKYSKDRNISKETYLEHLGFKLVKKSKSKYDYVSIKELKNNYNFNLAKHAKAFGISRQAMNAKIIDKSFGKRKAEIREVKHKHKKLIIKMVDSLTNELSNSDGTVIHIYKHNKKEKNAIFIKEGETHNYIFDIPSDINILLKNAYYDRLKNDDYNNIAKVKKLLKNYEEYSNIDLPSDDFRLVKKTAESIGISIDNLTKLIKTNQVISQKDNRTNSKEEIILILEKFLLADGVTVSLPSENNQAQTIRQRASRQGLSVQTFIESYGYKYSRLNEEDNVYVSELKNIIKEKYLVNEDKIYIPPYGSFFRNIYARARNKGKNLETFLYEIGFVRIYKKDLPEGYTPYDWTKDDISLQDDESYIDEIKKYFMFEGKVYIPSSEYFYDKLFLFSTHNKRTVSEQLKVWGFDRTFIPPKNFESNEIKDNESPYKISLIDDIKEIQSKLNYQVSEIEKVNRSKELVSKLKRLYHYECQLCGLESENKIVNPDGTFYIEVHHINPIHTAKTYENEEENKIDHYKNVICLCPYHHKFVHFHEGGNFKLNDSKTALMNDKNTVLQIKLDYHLT</sequence>
<dbReference type="Pfam" id="PF13391">
    <property type="entry name" value="HNH_2"/>
    <property type="match status" value="1"/>
</dbReference>
<dbReference type="PATRIC" id="fig|1432562.3.peg.1978"/>
<comment type="caution">
    <text evidence="2">The sequence shown here is derived from an EMBL/GenBank/DDBJ whole genome shotgun (WGS) entry which is preliminary data.</text>
</comment>
<dbReference type="OrthoDB" id="9779761at2"/>
<protein>
    <recommendedName>
        <fullName evidence="1">HNH nuclease domain-containing protein</fullName>
    </recommendedName>
</protein>
<name>A0A0M2SMV1_9STAP</name>
<gene>
    <name evidence="2" type="ORF">WN59_09970</name>
</gene>
<evidence type="ECO:0000313" key="3">
    <source>
        <dbReference type="Proteomes" id="UP000034287"/>
    </source>
</evidence>
<dbReference type="SMART" id="SM00507">
    <property type="entry name" value="HNHc"/>
    <property type="match status" value="1"/>
</dbReference>
<reference evidence="2 3" key="1">
    <citation type="submission" date="2015-04" db="EMBL/GenBank/DDBJ databases">
        <title>Taxonomic description and genome sequence of Salinicoccus sediminis sp. nov., a novel hyper halotolerant bacterium isolated from marine sediment.</title>
        <authorList>
            <person name="Mathan Kumar R."/>
            <person name="Kaur G."/>
            <person name="Kumar N."/>
            <person name="Kumar A."/>
            <person name="Singh N.K."/>
            <person name="Kaur N."/>
            <person name="Mayilraj S."/>
        </authorList>
    </citation>
    <scope>NUCLEOTIDE SEQUENCE [LARGE SCALE GENOMIC DNA]</scope>
    <source>
        <strain evidence="2 3">SV-16</strain>
    </source>
</reference>
<organism evidence="2 3">
    <name type="scientific">Salinicoccus sediminis</name>
    <dbReference type="NCBI Taxonomy" id="1432562"/>
    <lineage>
        <taxon>Bacteria</taxon>
        <taxon>Bacillati</taxon>
        <taxon>Bacillota</taxon>
        <taxon>Bacilli</taxon>
        <taxon>Bacillales</taxon>
        <taxon>Staphylococcaceae</taxon>
        <taxon>Salinicoccus</taxon>
    </lineage>
</organism>
<dbReference type="CDD" id="cd00085">
    <property type="entry name" value="HNHc"/>
    <property type="match status" value="1"/>
</dbReference>
<evidence type="ECO:0000313" key="2">
    <source>
        <dbReference type="EMBL" id="KKK33925.1"/>
    </source>
</evidence>
<dbReference type="RefSeq" id="WP_046516669.1">
    <property type="nucleotide sequence ID" value="NZ_LAYZ01000024.1"/>
</dbReference>
<dbReference type="AlphaFoldDB" id="A0A0M2SMV1"/>
<accession>A0A0M2SMV1</accession>
<proteinExistence type="predicted"/>
<feature type="domain" description="HNH nuclease" evidence="1">
    <location>
        <begin position="559"/>
        <end position="628"/>
    </location>
</feature>
<dbReference type="EMBL" id="LAYZ01000024">
    <property type="protein sequence ID" value="KKK33925.1"/>
    <property type="molecule type" value="Genomic_DNA"/>
</dbReference>
<keyword evidence="3" id="KW-1185">Reference proteome</keyword>
<dbReference type="Proteomes" id="UP000034287">
    <property type="component" value="Unassembled WGS sequence"/>
</dbReference>